<dbReference type="EMBL" id="SSTG01000031">
    <property type="protein sequence ID" value="THG53810.1"/>
    <property type="molecule type" value="Genomic_DNA"/>
</dbReference>
<name>A0AC61S6E6_9BACT</name>
<accession>A0AC61S6E6</accession>
<sequence length="430" mass="47077">MRYDTVIIGGGLAGLTAGIELLKRGQKVAAVSTGQSALHFNSGSLDLMGRSKTGRDIINPLQGIMSVGEQHPYARLGFPRIQRLLPRIKPLFEEAGITLNGTADRNHFRLTPLGMFKPAWLTMAGLATTDNPDNPGWGRCLIINIAGFIDYYPQFLANGLAKTGIECDIRNLSHPAIEYLRKSSTEMRATNIARVIRGEVIDQIAKSVSKMAKESSADTVLMPSVVGVFSETPLRRMLELAQCNLKFVGTMPMSVSGMRTQMCLRRLFEHLGGTYLLGDSVRCGKFSGNRLTEVYTTNLGDMPLQAETFILASGSFISHGLEADPEHVYEPLFGLDVDADSNRPQWSHMNIYTSQQYMSFGVRTDDRFRVSRNGQTVSNLFAAGSILSGSNAVKEESGAGITLLTALNAADTICNCNETKTQKLQPSEYY</sequence>
<proteinExistence type="predicted"/>
<gene>
    <name evidence="1" type="primary">glpB</name>
    <name evidence="1" type="ORF">E5990_04060</name>
</gene>
<reference evidence="1" key="1">
    <citation type="submission" date="2019-04" db="EMBL/GenBank/DDBJ databases">
        <title>Microbes associate with the intestines of laboratory mice.</title>
        <authorList>
            <person name="Navarre W."/>
            <person name="Wong E."/>
            <person name="Huang K.C."/>
            <person name="Tropini C."/>
            <person name="Ng K."/>
            <person name="Yu B."/>
        </authorList>
    </citation>
    <scope>NUCLEOTIDE SEQUENCE</scope>
    <source>
        <strain evidence="1">NM86_A22</strain>
    </source>
</reference>
<protein>
    <submittedName>
        <fullName evidence="1">Anaerobic glycerol-3-phosphate dehydrogenase subunit B</fullName>
        <ecNumber evidence="1">1.1.5.3</ecNumber>
    </submittedName>
</protein>
<dbReference type="EC" id="1.1.5.3" evidence="1"/>
<evidence type="ECO:0000313" key="1">
    <source>
        <dbReference type="EMBL" id="THG53810.1"/>
    </source>
</evidence>
<organism evidence="1 2">
    <name type="scientific">Muribaculum caecicola</name>
    <dbReference type="NCBI Taxonomy" id="3038144"/>
    <lineage>
        <taxon>Bacteria</taxon>
        <taxon>Pseudomonadati</taxon>
        <taxon>Bacteroidota</taxon>
        <taxon>Bacteroidia</taxon>
        <taxon>Bacteroidales</taxon>
        <taxon>Muribaculaceae</taxon>
        <taxon>Muribaculum</taxon>
    </lineage>
</organism>
<keyword evidence="1" id="KW-0560">Oxidoreductase</keyword>
<comment type="caution">
    <text evidence="1">The sequence shown here is derived from an EMBL/GenBank/DDBJ whole genome shotgun (WGS) entry which is preliminary data.</text>
</comment>
<evidence type="ECO:0000313" key="2">
    <source>
        <dbReference type="Proteomes" id="UP000305401"/>
    </source>
</evidence>
<keyword evidence="2" id="KW-1185">Reference proteome</keyword>
<dbReference type="Proteomes" id="UP000305401">
    <property type="component" value="Unassembled WGS sequence"/>
</dbReference>